<comment type="caution">
    <text evidence="2">The sequence shown here is derived from an EMBL/GenBank/DDBJ whole genome shotgun (WGS) entry which is preliminary data.</text>
</comment>
<feature type="compositionally biased region" description="Basic and acidic residues" evidence="1">
    <location>
        <begin position="272"/>
        <end position="288"/>
    </location>
</feature>
<dbReference type="Proteomes" id="UP000777482">
    <property type="component" value="Unassembled WGS sequence"/>
</dbReference>
<accession>A0A9P7BAI2</accession>
<feature type="region of interest" description="Disordered" evidence="1">
    <location>
        <begin position="272"/>
        <end position="304"/>
    </location>
</feature>
<proteinExistence type="predicted"/>
<sequence>MSEKKSSTRRPSRPTSARPPSSDDAAMPGAGWLGGFDAKKRLEALAGRDHTSAHYARPSLPMTTRPRLERPPGWATGAPPLPVASTSRVQYPSAAKPLPLRSERPPPPAPPPRPAPWQPHRDWTTTATGASGGAGPAVGQIASKDGSSSSSSNRPSLGQESPSARANRRNGNGAEHRLDDPGLAWTGRPSSSGVDRERVLTSNRTGQPALAAFPSSSRAAAHVPAALDLNRGHAEGARASAIAPREGDRRISSKPVVVAGVEQAVACKGDVASERATRKEGARDRPDSDSGAAPPNSRPFREEKGISSIGEAAAANRLSGANRSLSQHAPARSFAKRASDAPDQSGRRKRPRVEPRWSPRTSHAYVRGVGQCAVLKLCGSTVHLPVGEVPNREWLCELPQEEQNRLIQATLVRNRDAGSPNVTLRDGNDNDAHLYHVLAQAVHLPTLTGTSPRSTPPHSTSLNSKLANGTSALPYIVYQLWAGTRTEAASSAFDAFAQEYRWRKMAVERHHENGYVGFSDAFDHLPEDESDPYWRVPAHFVGSESAVKSLNQLILFMFKTFKDEYPQHAGNSFVFLSILSSASSLDSQLAHADDHVQVMDIEALMAAAAQTHTNDGGANCAPCGSLGTDPILDVLAAESPNRKIADLTCTYAILDMIRQKFPAAETLGQVREHAALRKKEQARQAEEAKAARAAAGLPPKTTPRSNIRTPRYSTARPRLRKPILLPRGRNNPPKRAKKANDSILGKKRSPMLGKTLRRFLPREDKLILRLRDEEYQSFEAIGAAWSPTRKTGDVSSRYRLLKSGGGENHAWTAADDAKLRRLRRQRKPMSKIARKLGVSVGSADWRWRKIKTDQDASYRHNFSSSDDSQIRRLKAAGWTHASIARKMNLTVHQIYVRWRKLKARSLL</sequence>
<reference evidence="2 3" key="1">
    <citation type="submission" date="2020-11" db="EMBL/GenBank/DDBJ databases">
        <title>Kefir isolates.</title>
        <authorList>
            <person name="Marcisauskas S."/>
            <person name="Kim Y."/>
            <person name="Blasche S."/>
        </authorList>
    </citation>
    <scope>NUCLEOTIDE SEQUENCE [LARGE SCALE GENOMIC DNA]</scope>
    <source>
        <strain evidence="2 3">KR</strain>
    </source>
</reference>
<feature type="compositionally biased region" description="Polar residues" evidence="1">
    <location>
        <begin position="702"/>
        <end position="712"/>
    </location>
</feature>
<evidence type="ECO:0000313" key="2">
    <source>
        <dbReference type="EMBL" id="KAG0667194.1"/>
    </source>
</evidence>
<organism evidence="2 3">
    <name type="scientific">Rhodotorula mucilaginosa</name>
    <name type="common">Yeast</name>
    <name type="synonym">Rhodotorula rubra</name>
    <dbReference type="NCBI Taxonomy" id="5537"/>
    <lineage>
        <taxon>Eukaryota</taxon>
        <taxon>Fungi</taxon>
        <taxon>Dikarya</taxon>
        <taxon>Basidiomycota</taxon>
        <taxon>Pucciniomycotina</taxon>
        <taxon>Microbotryomycetes</taxon>
        <taxon>Sporidiobolales</taxon>
        <taxon>Sporidiobolaceae</taxon>
        <taxon>Rhodotorula</taxon>
    </lineage>
</organism>
<feature type="compositionally biased region" description="Basic and acidic residues" evidence="1">
    <location>
        <begin position="37"/>
        <end position="52"/>
    </location>
</feature>
<dbReference type="AlphaFoldDB" id="A0A9P7BAI2"/>
<feature type="compositionally biased region" description="Polar residues" evidence="1">
    <location>
        <begin position="153"/>
        <end position="164"/>
    </location>
</feature>
<feature type="region of interest" description="Disordered" evidence="1">
    <location>
        <begin position="320"/>
        <end position="359"/>
    </location>
</feature>
<evidence type="ECO:0000256" key="1">
    <source>
        <dbReference type="SAM" id="MobiDB-lite"/>
    </source>
</evidence>
<protein>
    <submittedName>
        <fullName evidence="2">Uncharacterized protein</fullName>
    </submittedName>
</protein>
<feature type="region of interest" description="Disordered" evidence="1">
    <location>
        <begin position="678"/>
        <end position="748"/>
    </location>
</feature>
<name>A0A9P7BAI2_RHOMI</name>
<gene>
    <name evidence="2" type="ORF">C6P46_002606</name>
</gene>
<feature type="compositionally biased region" description="Low complexity" evidence="1">
    <location>
        <begin position="13"/>
        <end position="25"/>
    </location>
</feature>
<feature type="region of interest" description="Disordered" evidence="1">
    <location>
        <begin position="1"/>
        <end position="218"/>
    </location>
</feature>
<feature type="compositionally biased region" description="Pro residues" evidence="1">
    <location>
        <begin position="105"/>
        <end position="117"/>
    </location>
</feature>
<dbReference type="EMBL" id="PUHQ01000002">
    <property type="protein sequence ID" value="KAG0667194.1"/>
    <property type="molecule type" value="Genomic_DNA"/>
</dbReference>
<keyword evidence="3" id="KW-1185">Reference proteome</keyword>
<feature type="compositionally biased region" description="Basic and acidic residues" evidence="1">
    <location>
        <begin position="678"/>
        <end position="690"/>
    </location>
</feature>
<evidence type="ECO:0000313" key="3">
    <source>
        <dbReference type="Proteomes" id="UP000777482"/>
    </source>
</evidence>